<dbReference type="InterPro" id="IPR029044">
    <property type="entry name" value="Nucleotide-diphossugar_trans"/>
</dbReference>
<dbReference type="GO" id="GO:0016779">
    <property type="term" value="F:nucleotidyltransferase activity"/>
    <property type="evidence" value="ECO:0007669"/>
    <property type="project" value="UniProtKB-KW"/>
</dbReference>
<dbReference type="STRING" id="146817.SAMN04488502_11180"/>
<organism evidence="2 3">
    <name type="scientific">Dendrosporobacter quercicolus</name>
    <dbReference type="NCBI Taxonomy" id="146817"/>
    <lineage>
        <taxon>Bacteria</taxon>
        <taxon>Bacillati</taxon>
        <taxon>Bacillota</taxon>
        <taxon>Negativicutes</taxon>
        <taxon>Selenomonadales</taxon>
        <taxon>Sporomusaceae</taxon>
        <taxon>Dendrosporobacter</taxon>
    </lineage>
</organism>
<dbReference type="InterPro" id="IPR025877">
    <property type="entry name" value="MobA-like_NTP_Trfase"/>
</dbReference>
<dbReference type="OrthoDB" id="285216at2"/>
<dbReference type="Gene3D" id="3.90.550.10">
    <property type="entry name" value="Spore Coat Polysaccharide Biosynthesis Protein SpsA, Chain A"/>
    <property type="match status" value="1"/>
</dbReference>
<dbReference type="AlphaFoldDB" id="A0A1G9YGC0"/>
<evidence type="ECO:0000313" key="3">
    <source>
        <dbReference type="Proteomes" id="UP000214880"/>
    </source>
</evidence>
<keyword evidence="3" id="KW-1185">Reference proteome</keyword>
<name>A0A1G9YGC0_9FIRM</name>
<dbReference type="SUPFAM" id="SSF53448">
    <property type="entry name" value="Nucleotide-diphospho-sugar transferases"/>
    <property type="match status" value="1"/>
</dbReference>
<gene>
    <name evidence="2" type="ORF">SAMN04488502_11180</name>
</gene>
<dbReference type="PANTHER" id="PTHR43777:SF1">
    <property type="entry name" value="MOLYBDENUM COFACTOR CYTIDYLYLTRANSFERASE"/>
    <property type="match status" value="1"/>
</dbReference>
<protein>
    <submittedName>
        <fullName evidence="2">Molybdenum cofactor cytidylyltransferase</fullName>
    </submittedName>
</protein>
<sequence length="211" mass="22854">MEQKTPYAGLVVAAGLSKRMGEFKPLLPINGKTMIESTVDSMLQADVPTVVVVAGYRGEEIEAVFARKGDPRIQVVHNPNYRHGDMMESVRTGIGRLAGAAAAFILPGDIPLVGKNTFKLLQAEMETGRYKVAVPTLNGRPKHPPLVHQSCFDALLSFRQDGGLQVALQLFQEQTVFVPVDDLGCSLDADTPAQYRDLLLFSAGKKQPGGH</sequence>
<accession>A0A1G9YGC0</accession>
<dbReference type="RefSeq" id="WP_092074664.1">
    <property type="nucleotide sequence ID" value="NZ_FNHB01000011.1"/>
</dbReference>
<dbReference type="PANTHER" id="PTHR43777">
    <property type="entry name" value="MOLYBDENUM COFACTOR CYTIDYLYLTRANSFERASE"/>
    <property type="match status" value="1"/>
</dbReference>
<dbReference type="EMBL" id="FNHB01000011">
    <property type="protein sequence ID" value="SDN07596.1"/>
    <property type="molecule type" value="Genomic_DNA"/>
</dbReference>
<proteinExistence type="predicted"/>
<dbReference type="CDD" id="cd04182">
    <property type="entry name" value="GT_2_like_f"/>
    <property type="match status" value="1"/>
</dbReference>
<reference evidence="2 3" key="1">
    <citation type="submission" date="2016-10" db="EMBL/GenBank/DDBJ databases">
        <authorList>
            <person name="de Groot N.N."/>
        </authorList>
    </citation>
    <scope>NUCLEOTIDE SEQUENCE [LARGE SCALE GENOMIC DNA]</scope>
    <source>
        <strain evidence="2 3">DSM 1736</strain>
    </source>
</reference>
<dbReference type="Pfam" id="PF12804">
    <property type="entry name" value="NTP_transf_3"/>
    <property type="match status" value="1"/>
</dbReference>
<keyword evidence="2" id="KW-0548">Nucleotidyltransferase</keyword>
<feature type="domain" description="MobA-like NTP transferase" evidence="1">
    <location>
        <begin position="9"/>
        <end position="169"/>
    </location>
</feature>
<dbReference type="Proteomes" id="UP000214880">
    <property type="component" value="Unassembled WGS sequence"/>
</dbReference>
<evidence type="ECO:0000313" key="2">
    <source>
        <dbReference type="EMBL" id="SDN07596.1"/>
    </source>
</evidence>
<evidence type="ECO:0000259" key="1">
    <source>
        <dbReference type="Pfam" id="PF12804"/>
    </source>
</evidence>
<keyword evidence="2" id="KW-0808">Transferase</keyword>